<name>A0A182XTK8_ANOQN</name>
<dbReference type="AlphaFoldDB" id="A0A182XTK8"/>
<dbReference type="Proteomes" id="UP000076407">
    <property type="component" value="Unassembled WGS sequence"/>
</dbReference>
<keyword evidence="2" id="KW-1185">Reference proteome</keyword>
<sequence length="61" mass="7146">MPKLRTNMTKMHWSEVSKGVYYYNMSFYPTATNQRRYQNGNKFHSLCGLSIARNGSDCDVF</sequence>
<accession>A0A182XTK8</accession>
<organism evidence="1 2">
    <name type="scientific">Anopheles quadriannulatus</name>
    <name type="common">Mosquito</name>
    <dbReference type="NCBI Taxonomy" id="34691"/>
    <lineage>
        <taxon>Eukaryota</taxon>
        <taxon>Metazoa</taxon>
        <taxon>Ecdysozoa</taxon>
        <taxon>Arthropoda</taxon>
        <taxon>Hexapoda</taxon>
        <taxon>Insecta</taxon>
        <taxon>Pterygota</taxon>
        <taxon>Neoptera</taxon>
        <taxon>Endopterygota</taxon>
        <taxon>Diptera</taxon>
        <taxon>Nematocera</taxon>
        <taxon>Culicoidea</taxon>
        <taxon>Culicidae</taxon>
        <taxon>Anophelinae</taxon>
        <taxon>Anopheles</taxon>
    </lineage>
</organism>
<reference evidence="1" key="1">
    <citation type="submission" date="2020-05" db="UniProtKB">
        <authorList>
            <consortium name="EnsemblMetazoa"/>
        </authorList>
    </citation>
    <scope>IDENTIFICATION</scope>
    <source>
        <strain evidence="1">SANGQUA</strain>
    </source>
</reference>
<proteinExistence type="predicted"/>
<dbReference type="VEuPathDB" id="VectorBase:AQUA015145"/>
<dbReference type="EnsemblMetazoa" id="AQUA015145-RB">
    <property type="protein sequence ID" value="AQUA015145-PB"/>
    <property type="gene ID" value="AQUA015145"/>
</dbReference>
<protein>
    <submittedName>
        <fullName evidence="1">Uncharacterized protein</fullName>
    </submittedName>
</protein>
<evidence type="ECO:0000313" key="2">
    <source>
        <dbReference type="Proteomes" id="UP000076407"/>
    </source>
</evidence>
<evidence type="ECO:0000313" key="1">
    <source>
        <dbReference type="EnsemblMetazoa" id="AQUA015145-PB"/>
    </source>
</evidence>